<evidence type="ECO:0000256" key="6">
    <source>
        <dbReference type="SAM" id="MobiDB-lite"/>
    </source>
</evidence>
<evidence type="ECO:0000256" key="2">
    <source>
        <dbReference type="ARBA" id="ARBA00022692"/>
    </source>
</evidence>
<sequence length="311" mass="34455">MSSFTTEAFTLLGIGLGILGLRVYARIHAVGVRNLEWDDHFMLLAALLYSAETALAYSVGAYWHGLANNAMTDAAREALDSSSQEYTLRVNGSKTQIAGWTVYITLLWTLKAAMCAFYLRLTEGLGNYRPRISAGFVLILVTWIAVLLSILFGCHPLHKYWQINPDPGNLCQPAVSKINLFVTLVLNGVTDFYLLSIPVPMLWDAEMCLDLDKSGKGRRTGGLLGSARDICGSSDNKHARRIPFHPKTVVSDPWIAFINSTIRRRNEQAGSQSDAGINTIRGHADGKRKRREQWGVQEEGSVDLAVSDWPR</sequence>
<keyword evidence="10" id="KW-1185">Reference proteome</keyword>
<evidence type="ECO:0000313" key="9">
    <source>
        <dbReference type="EMBL" id="KAF7551247.1"/>
    </source>
</evidence>
<dbReference type="AlphaFoldDB" id="A0A9P5LGF8"/>
<evidence type="ECO:0000256" key="5">
    <source>
        <dbReference type="ARBA" id="ARBA00038359"/>
    </source>
</evidence>
<organism evidence="9 10">
    <name type="scientific">Cylindrodendrum hubeiense</name>
    <dbReference type="NCBI Taxonomy" id="595255"/>
    <lineage>
        <taxon>Eukaryota</taxon>
        <taxon>Fungi</taxon>
        <taxon>Dikarya</taxon>
        <taxon>Ascomycota</taxon>
        <taxon>Pezizomycotina</taxon>
        <taxon>Sordariomycetes</taxon>
        <taxon>Hypocreomycetidae</taxon>
        <taxon>Hypocreales</taxon>
        <taxon>Nectriaceae</taxon>
        <taxon>Cylindrodendrum</taxon>
    </lineage>
</organism>
<keyword evidence="2 7" id="KW-0812">Transmembrane</keyword>
<comment type="similarity">
    <text evidence="5">Belongs to the SAT4 family.</text>
</comment>
<dbReference type="InterPro" id="IPR049326">
    <property type="entry name" value="Rhodopsin_dom_fungi"/>
</dbReference>
<evidence type="ECO:0000256" key="3">
    <source>
        <dbReference type="ARBA" id="ARBA00022989"/>
    </source>
</evidence>
<dbReference type="OrthoDB" id="2988756at2759"/>
<accession>A0A9P5LGF8</accession>
<dbReference type="Proteomes" id="UP000722485">
    <property type="component" value="Unassembled WGS sequence"/>
</dbReference>
<evidence type="ECO:0000256" key="4">
    <source>
        <dbReference type="ARBA" id="ARBA00023136"/>
    </source>
</evidence>
<gene>
    <name evidence="9" type="ORF">G7Z17_g5183</name>
</gene>
<feature type="domain" description="Rhodopsin" evidence="8">
    <location>
        <begin position="21"/>
        <end position="207"/>
    </location>
</feature>
<dbReference type="Pfam" id="PF20684">
    <property type="entry name" value="Fung_rhodopsin"/>
    <property type="match status" value="1"/>
</dbReference>
<dbReference type="PANTHER" id="PTHR33048">
    <property type="entry name" value="PTH11-LIKE INTEGRAL MEMBRANE PROTEIN (AFU_ORTHOLOGUE AFUA_5G11245)"/>
    <property type="match status" value="1"/>
</dbReference>
<name>A0A9P5LGF8_9HYPO</name>
<evidence type="ECO:0000256" key="1">
    <source>
        <dbReference type="ARBA" id="ARBA00004141"/>
    </source>
</evidence>
<protein>
    <recommendedName>
        <fullName evidence="8">Rhodopsin domain-containing protein</fullName>
    </recommendedName>
</protein>
<keyword evidence="3 7" id="KW-1133">Transmembrane helix</keyword>
<feature type="transmembrane region" description="Helical" evidence="7">
    <location>
        <begin position="41"/>
        <end position="63"/>
    </location>
</feature>
<evidence type="ECO:0000256" key="7">
    <source>
        <dbReference type="SAM" id="Phobius"/>
    </source>
</evidence>
<dbReference type="EMBL" id="JAANBB010000082">
    <property type="protein sequence ID" value="KAF7551247.1"/>
    <property type="molecule type" value="Genomic_DNA"/>
</dbReference>
<evidence type="ECO:0000313" key="10">
    <source>
        <dbReference type="Proteomes" id="UP000722485"/>
    </source>
</evidence>
<comment type="subcellular location">
    <subcellularLocation>
        <location evidence="1">Membrane</location>
        <topology evidence="1">Multi-pass membrane protein</topology>
    </subcellularLocation>
</comment>
<dbReference type="PANTHER" id="PTHR33048:SF2">
    <property type="entry name" value="SRPK"/>
    <property type="match status" value="1"/>
</dbReference>
<feature type="transmembrane region" description="Helical" evidence="7">
    <location>
        <begin position="97"/>
        <end position="120"/>
    </location>
</feature>
<comment type="caution">
    <text evidence="9">The sequence shown here is derived from an EMBL/GenBank/DDBJ whole genome shotgun (WGS) entry which is preliminary data.</text>
</comment>
<feature type="region of interest" description="Disordered" evidence="6">
    <location>
        <begin position="266"/>
        <end position="301"/>
    </location>
</feature>
<dbReference type="InterPro" id="IPR052337">
    <property type="entry name" value="SAT4-like"/>
</dbReference>
<proteinExistence type="inferred from homology"/>
<evidence type="ECO:0000259" key="8">
    <source>
        <dbReference type="Pfam" id="PF20684"/>
    </source>
</evidence>
<feature type="transmembrane region" description="Helical" evidence="7">
    <location>
        <begin position="132"/>
        <end position="154"/>
    </location>
</feature>
<dbReference type="GO" id="GO:0016020">
    <property type="term" value="C:membrane"/>
    <property type="evidence" value="ECO:0007669"/>
    <property type="project" value="UniProtKB-SubCell"/>
</dbReference>
<reference evidence="9" key="1">
    <citation type="submission" date="2020-03" db="EMBL/GenBank/DDBJ databases">
        <title>Draft Genome Sequence of Cylindrodendrum hubeiense.</title>
        <authorList>
            <person name="Buettner E."/>
            <person name="Kellner H."/>
        </authorList>
    </citation>
    <scope>NUCLEOTIDE SEQUENCE</scope>
    <source>
        <strain evidence="9">IHI 201604</strain>
    </source>
</reference>
<keyword evidence="4 7" id="KW-0472">Membrane</keyword>